<name>A0A2W5NAY3_9BACT</name>
<accession>A0A2W5NAY3</accession>
<evidence type="ECO:0000313" key="2">
    <source>
        <dbReference type="Proteomes" id="UP000249417"/>
    </source>
</evidence>
<comment type="caution">
    <text evidence="1">The sequence shown here is derived from an EMBL/GenBank/DDBJ whole genome shotgun (WGS) entry which is preliminary data.</text>
</comment>
<sequence length="467" mass="52759">MSFEVSPGLSQTLQDVYKRAAEGTLTGNAAVSDLLFALVKESVNESIRNPEMTQTAIKLIIDKLPPEEAYHKTMMIRPLSGYPLREWLTQKALDTIDACTDMSANDRLKAFQDMLKEQEASAKLKSKIYKEAIQAIGELPNHKMFKASMDLAEACEGDSELNKKALIFARSALLKLPYKEVTAAGLDLARKFERNDPMREIALKRSFAAIKYMPESHRFNAAMQHVYESDNEKFKERALMYAHQVIGTVPLKDRAEAFYEIYTEIKDKSRPLAIKCFALSLHNVCHLHDWFRHQMAKGLAKTISETPELQANEELRDKTFKTALDSCVVGVLKETVSFVRDVLEYATTDEQRELGLRYAVLHLPDADPKKLFSEAISLYPVVAGYPDMEDDVLRLAVKGVGFYPLEKRIENYKDIIMLAPESDGIARACNEEIAKTKKALEPPEDAMDIEEFVKRMAALPKPQAPTL</sequence>
<dbReference type="Proteomes" id="UP000249417">
    <property type="component" value="Unassembled WGS sequence"/>
</dbReference>
<protein>
    <submittedName>
        <fullName evidence="1">Uncharacterized protein</fullName>
    </submittedName>
</protein>
<proteinExistence type="predicted"/>
<gene>
    <name evidence="1" type="ORF">DI551_02570</name>
</gene>
<dbReference type="AlphaFoldDB" id="A0A2W5NAY3"/>
<reference evidence="1 2" key="1">
    <citation type="submission" date="2017-08" db="EMBL/GenBank/DDBJ databases">
        <title>Infants hospitalized years apart are colonized by the same room-sourced microbial strains.</title>
        <authorList>
            <person name="Brooks B."/>
            <person name="Olm M.R."/>
            <person name="Firek B.A."/>
            <person name="Baker R."/>
            <person name="Thomas B.C."/>
            <person name="Morowitz M.J."/>
            <person name="Banfield J.F."/>
        </authorList>
    </citation>
    <scope>NUCLEOTIDE SEQUENCE [LARGE SCALE GENOMIC DNA]</scope>
    <source>
        <strain evidence="1">S2_005_002_R2_29</strain>
    </source>
</reference>
<organism evidence="1 2">
    <name type="scientific">Micavibrio aeruginosavorus</name>
    <dbReference type="NCBI Taxonomy" id="349221"/>
    <lineage>
        <taxon>Bacteria</taxon>
        <taxon>Pseudomonadati</taxon>
        <taxon>Bdellovibrionota</taxon>
        <taxon>Bdellovibrionia</taxon>
        <taxon>Bdellovibrionales</taxon>
        <taxon>Pseudobdellovibrionaceae</taxon>
        <taxon>Micavibrio</taxon>
    </lineage>
</organism>
<dbReference type="EMBL" id="QFQB01000009">
    <property type="protein sequence ID" value="PZQ47865.1"/>
    <property type="molecule type" value="Genomic_DNA"/>
</dbReference>
<evidence type="ECO:0000313" key="1">
    <source>
        <dbReference type="EMBL" id="PZQ47865.1"/>
    </source>
</evidence>